<organism evidence="1 2">
    <name type="scientific">Phytophthora sojae (strain P6497)</name>
    <name type="common">Soybean stem and root rot agent</name>
    <name type="synonym">Phytophthora megasperma f. sp. glycines</name>
    <dbReference type="NCBI Taxonomy" id="1094619"/>
    <lineage>
        <taxon>Eukaryota</taxon>
        <taxon>Sar</taxon>
        <taxon>Stramenopiles</taxon>
        <taxon>Oomycota</taxon>
        <taxon>Peronosporomycetes</taxon>
        <taxon>Peronosporales</taxon>
        <taxon>Peronosporaceae</taxon>
        <taxon>Phytophthora</taxon>
    </lineage>
</organism>
<keyword evidence="2" id="KW-1185">Reference proteome</keyword>
<dbReference type="InParanoid" id="G4Z448"/>
<dbReference type="Proteomes" id="UP000002640">
    <property type="component" value="Unassembled WGS sequence"/>
</dbReference>
<dbReference type="AlphaFoldDB" id="G4Z448"/>
<accession>G4Z448</accession>
<protein>
    <recommendedName>
        <fullName evidence="3">Retrotransposon gag domain-containing protein</fullName>
    </recommendedName>
</protein>
<evidence type="ECO:0008006" key="3">
    <source>
        <dbReference type="Google" id="ProtNLM"/>
    </source>
</evidence>
<name>G4Z448_PHYSP</name>
<dbReference type="GeneID" id="20656994"/>
<proteinExistence type="predicted"/>
<dbReference type="KEGG" id="psoj:PHYSODRAFT_493870"/>
<reference evidence="1 2" key="1">
    <citation type="journal article" date="2006" name="Science">
        <title>Phytophthora genome sequences uncover evolutionary origins and mechanisms of pathogenesis.</title>
        <authorList>
            <person name="Tyler B.M."/>
            <person name="Tripathy S."/>
            <person name="Zhang X."/>
            <person name="Dehal P."/>
            <person name="Jiang R.H."/>
            <person name="Aerts A."/>
            <person name="Arredondo F.D."/>
            <person name="Baxter L."/>
            <person name="Bensasson D."/>
            <person name="Beynon J.L."/>
            <person name="Chapman J."/>
            <person name="Damasceno C.M."/>
            <person name="Dorrance A.E."/>
            <person name="Dou D."/>
            <person name="Dickerman A.W."/>
            <person name="Dubchak I.L."/>
            <person name="Garbelotto M."/>
            <person name="Gijzen M."/>
            <person name="Gordon S.G."/>
            <person name="Govers F."/>
            <person name="Grunwald N.J."/>
            <person name="Huang W."/>
            <person name="Ivors K.L."/>
            <person name="Jones R.W."/>
            <person name="Kamoun S."/>
            <person name="Krampis K."/>
            <person name="Lamour K.H."/>
            <person name="Lee M.K."/>
            <person name="McDonald W.H."/>
            <person name="Medina M."/>
            <person name="Meijer H.J."/>
            <person name="Nordberg E.K."/>
            <person name="Maclean D.J."/>
            <person name="Ospina-Giraldo M.D."/>
            <person name="Morris P.F."/>
            <person name="Phuntumart V."/>
            <person name="Putnam N.H."/>
            <person name="Rash S."/>
            <person name="Rose J.K."/>
            <person name="Sakihama Y."/>
            <person name="Salamov A.A."/>
            <person name="Savidor A."/>
            <person name="Scheuring C.F."/>
            <person name="Smith B.M."/>
            <person name="Sobral B.W."/>
            <person name="Terry A."/>
            <person name="Torto-Alalibo T.A."/>
            <person name="Win J."/>
            <person name="Xu Z."/>
            <person name="Zhang H."/>
            <person name="Grigoriev I.V."/>
            <person name="Rokhsar D.S."/>
            <person name="Boore J.L."/>
        </authorList>
    </citation>
    <scope>NUCLEOTIDE SEQUENCE [LARGE SCALE GENOMIC DNA]</scope>
    <source>
        <strain evidence="1 2">P6497</strain>
    </source>
</reference>
<evidence type="ECO:0000313" key="1">
    <source>
        <dbReference type="EMBL" id="EGZ22242.1"/>
    </source>
</evidence>
<dbReference type="RefSeq" id="XP_009524959.1">
    <property type="nucleotide sequence ID" value="XM_009526664.1"/>
</dbReference>
<evidence type="ECO:0000313" key="2">
    <source>
        <dbReference type="Proteomes" id="UP000002640"/>
    </source>
</evidence>
<gene>
    <name evidence="1" type="ORF">PHYSODRAFT_493870</name>
</gene>
<sequence>MRNRLLTIRQTGGYSGYVGKFRELYRILRVDQLTAMNLFVNGLSDMQMKREIQRRQPRDLNDAIQIGFLEWEIREKPPGNNRPTETSFCGRGPHRAEDCWFKHPEKRPSQANKKVNTMFARMTVAEDHADEGNE</sequence>
<dbReference type="EMBL" id="JH159153">
    <property type="protein sequence ID" value="EGZ22242.1"/>
    <property type="molecule type" value="Genomic_DNA"/>
</dbReference>